<keyword evidence="1" id="KW-0808">Transferase</keyword>
<dbReference type="GO" id="GO:0016740">
    <property type="term" value="F:transferase activity"/>
    <property type="evidence" value="ECO:0007669"/>
    <property type="project" value="UniProtKB-KW"/>
</dbReference>
<dbReference type="SUPFAM" id="SSF53756">
    <property type="entry name" value="UDP-Glycosyltransferase/glycogen phosphorylase"/>
    <property type="match status" value="1"/>
</dbReference>
<dbReference type="EMBL" id="JAATJJ010000001">
    <property type="protein sequence ID" value="NJB69837.1"/>
    <property type="molecule type" value="Genomic_DNA"/>
</dbReference>
<proteinExistence type="predicted"/>
<gene>
    <name evidence="1" type="ORF">GGR42_000299</name>
</gene>
<accession>A0A846QRL4</accession>
<dbReference type="Gene3D" id="3.40.50.2000">
    <property type="entry name" value="Glycogen Phosphorylase B"/>
    <property type="match status" value="1"/>
</dbReference>
<dbReference type="AlphaFoldDB" id="A0A846QRL4"/>
<evidence type="ECO:0000313" key="2">
    <source>
        <dbReference type="Proteomes" id="UP000590442"/>
    </source>
</evidence>
<dbReference type="RefSeq" id="WP_167960143.1">
    <property type="nucleotide sequence ID" value="NZ_JAATJJ010000001.1"/>
</dbReference>
<dbReference type="Proteomes" id="UP000590442">
    <property type="component" value="Unassembled WGS sequence"/>
</dbReference>
<organism evidence="1 2">
    <name type="scientific">Saonia flava</name>
    <dbReference type="NCBI Taxonomy" id="523696"/>
    <lineage>
        <taxon>Bacteria</taxon>
        <taxon>Pseudomonadati</taxon>
        <taxon>Bacteroidota</taxon>
        <taxon>Flavobacteriia</taxon>
        <taxon>Flavobacteriales</taxon>
        <taxon>Flavobacteriaceae</taxon>
        <taxon>Saonia</taxon>
    </lineage>
</organism>
<comment type="caution">
    <text evidence="1">The sequence shown here is derived from an EMBL/GenBank/DDBJ whole genome shotgun (WGS) entry which is preliminary data.</text>
</comment>
<evidence type="ECO:0000313" key="1">
    <source>
        <dbReference type="EMBL" id="NJB69837.1"/>
    </source>
</evidence>
<dbReference type="Pfam" id="PF13692">
    <property type="entry name" value="Glyco_trans_1_4"/>
    <property type="match status" value="1"/>
</dbReference>
<sequence>MHKKLLIIGFVWPEPNATAAGGRMLQLIHFFLEKRYAITFASTATDNINTIDFNALGIKKEGIQLNHVSFDAFIKELNPSHVLFDRFLTEEQFGWRVAKHAPNAIRILDTEDLHSLRAAREDCHKATVPFTLDHWIRHVVTKREIASIYRSDVSLIISSYEMDILKNVLRVPTTILHHLPFQLDKIETTKNGLSFEERTHFICIGTGKHSPNVDAFLWLKKDIWPRIHKELPKAKLHIYGSYLPQQITDLHNPAEGFYVLGRTADVEEVMGQARINLAPLRFGAGIKGKLADALVAGTPSVTTDIGAEGMHQNLPWNGAIENTVEGFAQAAVHLYQNQEKWQEAQENGVAIINQLYDKTVLNEGLSTKLKELEQNLEAHRTKNFTGAMLLHHSMASTEYMSRWIAEKNKG</sequence>
<name>A0A846QRL4_9FLAO</name>
<protein>
    <submittedName>
        <fullName evidence="1">Glycosyltransferase involved in cell wall biosynthesis</fullName>
    </submittedName>
</protein>
<keyword evidence="2" id="KW-1185">Reference proteome</keyword>
<reference evidence="1 2" key="1">
    <citation type="submission" date="2020-03" db="EMBL/GenBank/DDBJ databases">
        <title>Genomic Encyclopedia of Type Strains, Phase IV (KMG-IV): sequencing the most valuable type-strain genomes for metagenomic binning, comparative biology and taxonomic classification.</title>
        <authorList>
            <person name="Goeker M."/>
        </authorList>
    </citation>
    <scope>NUCLEOTIDE SEQUENCE [LARGE SCALE GENOMIC DNA]</scope>
    <source>
        <strain evidence="1 2">DSM 29762</strain>
    </source>
</reference>